<dbReference type="InterPro" id="IPR036525">
    <property type="entry name" value="Tubulin/FtsZ_GTPase_sf"/>
</dbReference>
<evidence type="ECO:0000313" key="1">
    <source>
        <dbReference type="EMBL" id="ETO35245.1"/>
    </source>
</evidence>
<protein>
    <submittedName>
        <fullName evidence="1">Uncharacterized protein</fullName>
    </submittedName>
</protein>
<keyword evidence="2" id="KW-1185">Reference proteome</keyword>
<accession>X6P9M1</accession>
<name>X6P9M1_RETFI</name>
<dbReference type="OrthoDB" id="409947at2759"/>
<evidence type="ECO:0000313" key="2">
    <source>
        <dbReference type="Proteomes" id="UP000023152"/>
    </source>
</evidence>
<dbReference type="SUPFAM" id="SSF52490">
    <property type="entry name" value="Tubulin nucleotide-binding domain-like"/>
    <property type="match status" value="1"/>
</dbReference>
<gene>
    <name evidence="1" type="ORF">RFI_01819</name>
</gene>
<dbReference type="Proteomes" id="UP000023152">
    <property type="component" value="Unassembled WGS sequence"/>
</dbReference>
<dbReference type="EMBL" id="ASPP01001816">
    <property type="protein sequence ID" value="ETO35245.1"/>
    <property type="molecule type" value="Genomic_DNA"/>
</dbReference>
<reference evidence="1 2" key="1">
    <citation type="journal article" date="2013" name="Curr. Biol.">
        <title>The Genome of the Foraminiferan Reticulomyxa filosa.</title>
        <authorList>
            <person name="Glockner G."/>
            <person name="Hulsmann N."/>
            <person name="Schleicher M."/>
            <person name="Noegel A.A."/>
            <person name="Eichinger L."/>
            <person name="Gallinger C."/>
            <person name="Pawlowski J."/>
            <person name="Sierra R."/>
            <person name="Euteneuer U."/>
            <person name="Pillet L."/>
            <person name="Moustafa A."/>
            <person name="Platzer M."/>
            <person name="Groth M."/>
            <person name="Szafranski K."/>
            <person name="Schliwa M."/>
        </authorList>
    </citation>
    <scope>NUCLEOTIDE SEQUENCE [LARGE SCALE GENOMIC DNA]</scope>
</reference>
<organism evidence="1 2">
    <name type="scientific">Reticulomyxa filosa</name>
    <dbReference type="NCBI Taxonomy" id="46433"/>
    <lineage>
        <taxon>Eukaryota</taxon>
        <taxon>Sar</taxon>
        <taxon>Rhizaria</taxon>
        <taxon>Retaria</taxon>
        <taxon>Foraminifera</taxon>
        <taxon>Monothalamids</taxon>
        <taxon>Reticulomyxidae</taxon>
        <taxon>Reticulomyxa</taxon>
    </lineage>
</organism>
<sequence length="171" mass="19768">MYKILQRTYKFGSQPILTPIITEKYGGWFDKTFGRNSKDMQNAVSGAFVVPRNVAKNVYAYVVNNFCKMDLETNVIDEVNLDHLGHSNEDACTFARSHHTIGKQIIDQVRDRLRKFVLNDHADIALAFDTETNLISGKKCFIKKNMQCLFKKNFFEVINCQHIDKNINKKN</sequence>
<comment type="caution">
    <text evidence="1">The sequence shown here is derived from an EMBL/GenBank/DDBJ whole genome shotgun (WGS) entry which is preliminary data.</text>
</comment>
<dbReference type="AlphaFoldDB" id="X6P9M1"/>
<proteinExistence type="predicted"/>